<reference evidence="1" key="2">
    <citation type="submission" date="2019-11" db="EMBL/GenBank/DDBJ databases">
        <title>Improved Assembly of Tolypothrix boutellei genome.</title>
        <authorList>
            <person name="Sarangi A.N."/>
            <person name="Mukherjee M."/>
            <person name="Ghosh S."/>
            <person name="Singh D."/>
            <person name="Das A."/>
            <person name="Kant S."/>
            <person name="Prusty A."/>
            <person name="Tripathy S."/>
        </authorList>
    </citation>
    <scope>NUCLEOTIDE SEQUENCE</scope>
    <source>
        <strain evidence="1">VB521301</strain>
    </source>
</reference>
<name>A0A0C1QP26_9CYAN</name>
<comment type="caution">
    <text evidence="2">The sequence shown here is derived from an EMBL/GenBank/DDBJ whole genome shotgun (WGS) entry which is preliminary data.</text>
</comment>
<organism evidence="2">
    <name type="scientific">Tolypothrix bouteillei VB521301</name>
    <dbReference type="NCBI Taxonomy" id="1479485"/>
    <lineage>
        <taxon>Bacteria</taxon>
        <taxon>Bacillati</taxon>
        <taxon>Cyanobacteriota</taxon>
        <taxon>Cyanophyceae</taxon>
        <taxon>Nostocales</taxon>
        <taxon>Tolypothrichaceae</taxon>
        <taxon>Tolypothrix</taxon>
    </lineage>
</organism>
<evidence type="ECO:0000313" key="2">
    <source>
        <dbReference type="EMBL" id="KIE07279.1"/>
    </source>
</evidence>
<proteinExistence type="predicted"/>
<dbReference type="EMBL" id="JHEG04000001">
    <property type="protein sequence ID" value="KAF3889270.1"/>
    <property type="molecule type" value="Genomic_DNA"/>
</dbReference>
<dbReference type="Proteomes" id="UP000029738">
    <property type="component" value="Unassembled WGS sequence"/>
</dbReference>
<evidence type="ECO:0000313" key="1">
    <source>
        <dbReference type="EMBL" id="KAF3889270.1"/>
    </source>
</evidence>
<dbReference type="EMBL" id="JHEG02000059">
    <property type="protein sequence ID" value="KIE07279.1"/>
    <property type="molecule type" value="Genomic_DNA"/>
</dbReference>
<gene>
    <name evidence="2" type="ORF">DA73_0239850</name>
    <name evidence="1" type="ORF">DA73_0400030145</name>
</gene>
<dbReference type="RefSeq" id="WP_050046702.1">
    <property type="nucleotide sequence ID" value="NZ_JHEG04000001.1"/>
</dbReference>
<accession>A0A0C1QP26</accession>
<sequence length="65" mass="7390">MTHQLKVQLLQPLLMDTIMISVSSQKLESTISSLTKVDTSHQTRKLAANWYIVDGQLICKWNICS</sequence>
<protein>
    <submittedName>
        <fullName evidence="2">Uncharacterized protein</fullName>
    </submittedName>
</protein>
<dbReference type="AlphaFoldDB" id="A0A0C1QP26"/>
<keyword evidence="3" id="KW-1185">Reference proteome</keyword>
<reference evidence="2" key="1">
    <citation type="journal article" date="2015" name="Genome Announc.">
        <title>Draft Genome Sequence of Tolypothrix boutellei Strain VB521301.</title>
        <authorList>
            <person name="Chandrababunaidu M.M."/>
            <person name="Singh D."/>
            <person name="Sen D."/>
            <person name="Bhan S."/>
            <person name="Das S."/>
            <person name="Gupta A."/>
            <person name="Adhikary S.P."/>
            <person name="Tripathy S."/>
        </authorList>
    </citation>
    <scope>NUCLEOTIDE SEQUENCE</scope>
    <source>
        <strain evidence="2">VB521301</strain>
    </source>
</reference>
<evidence type="ECO:0000313" key="3">
    <source>
        <dbReference type="Proteomes" id="UP000029738"/>
    </source>
</evidence>